<evidence type="ECO:0000313" key="2">
    <source>
        <dbReference type="Proteomes" id="UP000439123"/>
    </source>
</evidence>
<proteinExistence type="predicted"/>
<dbReference type="AlphaFoldDB" id="A0A653LC86"/>
<accession>A0A653LC86</accession>
<evidence type="ECO:0000313" key="1">
    <source>
        <dbReference type="EMBL" id="VXA88864.1"/>
    </source>
</evidence>
<organism evidence="1 2">
    <name type="scientific">Aeromonas veronii</name>
    <dbReference type="NCBI Taxonomy" id="654"/>
    <lineage>
        <taxon>Bacteria</taxon>
        <taxon>Pseudomonadati</taxon>
        <taxon>Pseudomonadota</taxon>
        <taxon>Gammaproteobacteria</taxon>
        <taxon>Aeromonadales</taxon>
        <taxon>Aeromonadaceae</taxon>
        <taxon>Aeromonas</taxon>
    </lineage>
</organism>
<dbReference type="Proteomes" id="UP000439123">
    <property type="component" value="Unassembled WGS sequence"/>
</dbReference>
<dbReference type="EMBL" id="CABWLC010000020">
    <property type="protein sequence ID" value="VXA88864.1"/>
    <property type="molecule type" value="Genomic_DNA"/>
</dbReference>
<protein>
    <submittedName>
        <fullName evidence="1">Uncharacterized protein</fullName>
    </submittedName>
</protein>
<reference evidence="1 2" key="1">
    <citation type="submission" date="2019-10" db="EMBL/GenBank/DDBJ databases">
        <authorList>
            <person name="Karimi E."/>
        </authorList>
    </citation>
    <scope>NUCLEOTIDE SEQUENCE [LARGE SCALE GENOMIC DNA]</scope>
    <source>
        <strain evidence="1">Aeromonas sp. 8C</strain>
    </source>
</reference>
<gene>
    <name evidence="1" type="ORF">AERO8C_70492</name>
</gene>
<name>A0A653LC86_AERVE</name>
<sequence length="31" mass="3792">MVILEFACQFNMLAHVWSLERGYQFEIIRVF</sequence>